<dbReference type="Pfam" id="PF11735">
    <property type="entry name" value="CAP59_mtransfer"/>
    <property type="match status" value="1"/>
</dbReference>
<accession>A0ABR4P7I0</accession>
<feature type="transmembrane region" description="Helical" evidence="1">
    <location>
        <begin position="42"/>
        <end position="62"/>
    </location>
</feature>
<evidence type="ECO:0000256" key="1">
    <source>
        <dbReference type="SAM" id="Phobius"/>
    </source>
</evidence>
<evidence type="ECO:0000313" key="3">
    <source>
        <dbReference type="Proteomes" id="UP001629113"/>
    </source>
</evidence>
<dbReference type="Proteomes" id="UP001629113">
    <property type="component" value="Unassembled WGS sequence"/>
</dbReference>
<reference evidence="2 3" key="1">
    <citation type="submission" date="2024-06" db="EMBL/GenBank/DDBJ databases">
        <title>Complete genome of Phlyctema vagabunda strain 19-DSS-EL-015.</title>
        <authorList>
            <person name="Fiorenzani C."/>
        </authorList>
    </citation>
    <scope>NUCLEOTIDE SEQUENCE [LARGE SCALE GENOMIC DNA]</scope>
    <source>
        <strain evidence="2 3">19-DSS-EL-015</strain>
    </source>
</reference>
<proteinExistence type="predicted"/>
<dbReference type="PANTHER" id="PTHR34144">
    <property type="entry name" value="CHROMOSOME 8, WHOLE GENOME SHOTGUN SEQUENCE"/>
    <property type="match status" value="1"/>
</dbReference>
<sequence>MSRYDSLPRSSFDAETKDRPRGRRYPSIFALLRKMRRVCRPLYVVVGMCVFLFWQITFNASYTTPPPFTIPSNETVFIAANIIDGDLMTGPWGASLKALVDLIGEERVFVSIYGGPPTALAELDSQLSCNRSLVAEEKEPIALKDIPHTLLPTGEERIKRIAYLAEVRNKALEPLQKSNTHYDKILFVNDVFFEPMGAARLLWGTNVNEHGKAEYKAVCGTDFVTSWKYYDTFATRDLGGYSIGVPIFPWFGNEGEAISRKDVLAGSDAVRVKSCWGGMTAFDAKYFTMGGMEISPASGTATQLPSLPLRFRSEPEPFWDSSECCLIHADIMSLPDASMPSSEHDTGIYMNPYVRVAYDARSFANIPFAKRFERLFAPLQAIITPLAHLPRFNTRRTEKEGEVIKDRLWVSVKGQVIRALDKRATLGSEGSWGEWEKRGHYEDFDRVANRGGYCGVRQLLVLKEGPLQEGEGNWDNLLNQVPPLEEPGR</sequence>
<comment type="caution">
    <text evidence="2">The sequence shown here is derived from an EMBL/GenBank/DDBJ whole genome shotgun (WGS) entry which is preliminary data.</text>
</comment>
<evidence type="ECO:0000313" key="2">
    <source>
        <dbReference type="EMBL" id="KAL3419258.1"/>
    </source>
</evidence>
<organism evidence="2 3">
    <name type="scientific">Phlyctema vagabunda</name>
    <dbReference type="NCBI Taxonomy" id="108571"/>
    <lineage>
        <taxon>Eukaryota</taxon>
        <taxon>Fungi</taxon>
        <taxon>Dikarya</taxon>
        <taxon>Ascomycota</taxon>
        <taxon>Pezizomycotina</taxon>
        <taxon>Leotiomycetes</taxon>
        <taxon>Helotiales</taxon>
        <taxon>Dermateaceae</taxon>
        <taxon>Phlyctema</taxon>
    </lineage>
</organism>
<keyword evidence="1" id="KW-0812">Transmembrane</keyword>
<keyword evidence="1" id="KW-1133">Transmembrane helix</keyword>
<evidence type="ECO:0008006" key="4">
    <source>
        <dbReference type="Google" id="ProtNLM"/>
    </source>
</evidence>
<gene>
    <name evidence="2" type="ORF">PVAG01_09480</name>
</gene>
<dbReference type="PANTHER" id="PTHR34144:SF8">
    <property type="entry name" value="GLYCOSYLTRANSFERASE FAMILY 69 PROTEIN"/>
    <property type="match status" value="1"/>
</dbReference>
<name>A0ABR4P7I0_9HELO</name>
<keyword evidence="1" id="KW-0472">Membrane</keyword>
<dbReference type="InterPro" id="IPR021047">
    <property type="entry name" value="Mannosyltransferase_CMT1"/>
</dbReference>
<dbReference type="EMBL" id="JBFCZG010000008">
    <property type="protein sequence ID" value="KAL3419258.1"/>
    <property type="molecule type" value="Genomic_DNA"/>
</dbReference>
<keyword evidence="3" id="KW-1185">Reference proteome</keyword>
<protein>
    <recommendedName>
        <fullName evidence="4">Glycosyltransferase family 69 protein</fullName>
    </recommendedName>
</protein>